<dbReference type="GO" id="GO:0003824">
    <property type="term" value="F:catalytic activity"/>
    <property type="evidence" value="ECO:0007669"/>
    <property type="project" value="UniProtKB-ARBA"/>
</dbReference>
<evidence type="ECO:0000313" key="2">
    <source>
        <dbReference type="EMBL" id="KAK5692033.1"/>
    </source>
</evidence>
<dbReference type="Pfam" id="PF00378">
    <property type="entry name" value="ECH_1"/>
    <property type="match status" value="1"/>
</dbReference>
<dbReference type="GO" id="GO:0006635">
    <property type="term" value="P:fatty acid beta-oxidation"/>
    <property type="evidence" value="ECO:0007669"/>
    <property type="project" value="TreeGrafter"/>
</dbReference>
<dbReference type="PANTHER" id="PTHR11941">
    <property type="entry name" value="ENOYL-COA HYDRATASE-RELATED"/>
    <property type="match status" value="1"/>
</dbReference>
<accession>A0AAN7VYT7</accession>
<sequence length="254" mass="27305">MTSPSYSTFSIAPIGDSEHAARLTVSQPPLNLVNAKFLTDMHDYLKSLQKRPDTARKVLVVSSADKHVCISHLDLHISTSLPTVFIAEVNGLAVGGGVGSAVNMDMRFGGPRFGVPEVAGSIVHGGGLQALTKLIEPGRAMEFMLSSSAVDHKEAEKLGLVNRATDNESCLRKFVDDLATRITVFPRCGIEGTKQGVRECLDGQGSMQINMQRLGKLAHTVEAQKVVSDVIERGEHNKTKNALELGLPDTCMDV</sequence>
<dbReference type="PANTHER" id="PTHR11941:SF54">
    <property type="entry name" value="ENOYL-COA HYDRATASE, MITOCHONDRIAL"/>
    <property type="match status" value="1"/>
</dbReference>
<keyword evidence="1" id="KW-0843">Virulence</keyword>
<evidence type="ECO:0008006" key="4">
    <source>
        <dbReference type="Google" id="ProtNLM"/>
    </source>
</evidence>
<organism evidence="2 3">
    <name type="scientific">Elasticomyces elasticus</name>
    <dbReference type="NCBI Taxonomy" id="574655"/>
    <lineage>
        <taxon>Eukaryota</taxon>
        <taxon>Fungi</taxon>
        <taxon>Dikarya</taxon>
        <taxon>Ascomycota</taxon>
        <taxon>Pezizomycotina</taxon>
        <taxon>Dothideomycetes</taxon>
        <taxon>Dothideomycetidae</taxon>
        <taxon>Mycosphaerellales</taxon>
        <taxon>Teratosphaeriaceae</taxon>
        <taxon>Elasticomyces</taxon>
    </lineage>
</organism>
<dbReference type="InterPro" id="IPR029045">
    <property type="entry name" value="ClpP/crotonase-like_dom_sf"/>
</dbReference>
<proteinExistence type="predicted"/>
<protein>
    <recommendedName>
        <fullName evidence="4">Enoyl-CoA hydratase</fullName>
    </recommendedName>
</protein>
<dbReference type="EMBL" id="JAVRQU010000020">
    <property type="protein sequence ID" value="KAK5692033.1"/>
    <property type="molecule type" value="Genomic_DNA"/>
</dbReference>
<evidence type="ECO:0000256" key="1">
    <source>
        <dbReference type="ARBA" id="ARBA00023026"/>
    </source>
</evidence>
<reference evidence="2" key="1">
    <citation type="submission" date="2023-08" db="EMBL/GenBank/DDBJ databases">
        <title>Black Yeasts Isolated from many extreme environments.</title>
        <authorList>
            <person name="Coleine C."/>
            <person name="Stajich J.E."/>
            <person name="Selbmann L."/>
        </authorList>
    </citation>
    <scope>NUCLEOTIDE SEQUENCE</scope>
    <source>
        <strain evidence="2">CCFEE 5810</strain>
    </source>
</reference>
<dbReference type="CDD" id="cd06558">
    <property type="entry name" value="crotonase-like"/>
    <property type="match status" value="1"/>
</dbReference>
<comment type="caution">
    <text evidence="2">The sequence shown here is derived from an EMBL/GenBank/DDBJ whole genome shotgun (WGS) entry which is preliminary data.</text>
</comment>
<name>A0AAN7VYT7_9PEZI</name>
<dbReference type="InterPro" id="IPR001753">
    <property type="entry name" value="Enoyl-CoA_hydra/iso"/>
</dbReference>
<gene>
    <name evidence="2" type="ORF">LTR97_011206</name>
</gene>
<dbReference type="AlphaFoldDB" id="A0AAN7VYT7"/>
<evidence type="ECO:0000313" key="3">
    <source>
        <dbReference type="Proteomes" id="UP001310594"/>
    </source>
</evidence>
<dbReference type="SUPFAM" id="SSF52096">
    <property type="entry name" value="ClpP/crotonase"/>
    <property type="match status" value="1"/>
</dbReference>
<dbReference type="Proteomes" id="UP001310594">
    <property type="component" value="Unassembled WGS sequence"/>
</dbReference>
<dbReference type="Gene3D" id="3.90.226.10">
    <property type="entry name" value="2-enoyl-CoA Hydratase, Chain A, domain 1"/>
    <property type="match status" value="1"/>
</dbReference>